<reference evidence="6 7" key="1">
    <citation type="submission" date="2019-06" db="EMBL/GenBank/DDBJ databases">
        <authorList>
            <person name="Yang Y."/>
        </authorList>
    </citation>
    <scope>NUCLEOTIDE SEQUENCE [LARGE SCALE GENOMIC DNA]</scope>
    <source>
        <strain evidence="6 7">BIT-26</strain>
    </source>
</reference>
<evidence type="ECO:0000313" key="6">
    <source>
        <dbReference type="EMBL" id="TPW38680.1"/>
    </source>
</evidence>
<keyword evidence="6" id="KW-0966">Cell projection</keyword>
<dbReference type="EMBL" id="VHQI01000019">
    <property type="protein sequence ID" value="TPW38680.1"/>
    <property type="molecule type" value="Genomic_DNA"/>
</dbReference>
<accession>A0A506UZT3</accession>
<dbReference type="GO" id="GO:0044781">
    <property type="term" value="P:bacterial-type flagellum organization"/>
    <property type="evidence" value="ECO:0007669"/>
    <property type="project" value="UniProtKB-KW"/>
</dbReference>
<keyword evidence="4" id="KW-0143">Chaperone</keyword>
<dbReference type="NCBIfam" id="NF007836">
    <property type="entry name" value="PRK10548.1"/>
    <property type="match status" value="1"/>
</dbReference>
<keyword evidence="6" id="KW-0282">Flagellum</keyword>
<proteinExistence type="predicted"/>
<evidence type="ECO:0000256" key="4">
    <source>
        <dbReference type="ARBA" id="ARBA00023186"/>
    </source>
</evidence>
<evidence type="ECO:0000256" key="3">
    <source>
        <dbReference type="ARBA" id="ARBA00022795"/>
    </source>
</evidence>
<dbReference type="Proteomes" id="UP000319523">
    <property type="component" value="Unassembled WGS sequence"/>
</dbReference>
<keyword evidence="2" id="KW-0963">Cytoplasm</keyword>
<name>A0A506UZT3_9GAMM</name>
<dbReference type="Pfam" id="PF05400">
    <property type="entry name" value="FliT"/>
    <property type="match status" value="1"/>
</dbReference>
<evidence type="ECO:0000256" key="5">
    <source>
        <dbReference type="ARBA" id="ARBA00093797"/>
    </source>
</evidence>
<keyword evidence="3" id="KW-1005">Bacterial flagellum biogenesis</keyword>
<comment type="caution">
    <text evidence="6">The sequence shown here is derived from an EMBL/GenBank/DDBJ whole genome shotgun (WGS) entry which is preliminary data.</text>
</comment>
<dbReference type="Gene3D" id="1.20.58.380">
    <property type="entry name" value="Flagellar protein flit"/>
    <property type="match status" value="1"/>
</dbReference>
<dbReference type="RefSeq" id="WP_141177918.1">
    <property type="nucleotide sequence ID" value="NZ_JBHUFX010000011.1"/>
</dbReference>
<dbReference type="InterPro" id="IPR008622">
    <property type="entry name" value="FliT"/>
</dbReference>
<evidence type="ECO:0000256" key="2">
    <source>
        <dbReference type="ARBA" id="ARBA00022490"/>
    </source>
</evidence>
<keyword evidence="7" id="KW-1185">Reference proteome</keyword>
<evidence type="ECO:0000313" key="7">
    <source>
        <dbReference type="Proteomes" id="UP000319523"/>
    </source>
</evidence>
<dbReference type="OrthoDB" id="6494117at2"/>
<comment type="subcellular location">
    <subcellularLocation>
        <location evidence="1">Cytoplasm</location>
        <location evidence="1">Cytosol</location>
    </subcellularLocation>
</comment>
<evidence type="ECO:0000256" key="1">
    <source>
        <dbReference type="ARBA" id="ARBA00004514"/>
    </source>
</evidence>
<dbReference type="AlphaFoldDB" id="A0A506UZT3"/>
<keyword evidence="6" id="KW-0969">Cilium</keyword>
<sequence length="121" mass="13369">MTTPAHLDLLRAYQQLLMLSNTLLSLAQQGQWEALIGQEVSYLRAVESVTQAVDGTTLPAAVQTQIRPLLRQLLDNESQVKNLLSSRMNELRALVSQGNQQKNITSAYGHLSGNILSPDDR</sequence>
<gene>
    <name evidence="6" type="primary">fliT</name>
    <name evidence="6" type="ORF">FKM52_20175</name>
</gene>
<organism evidence="6 7">
    <name type="scientific">Mixta tenebrionis</name>
    <dbReference type="NCBI Taxonomy" id="2562439"/>
    <lineage>
        <taxon>Bacteria</taxon>
        <taxon>Pseudomonadati</taxon>
        <taxon>Pseudomonadota</taxon>
        <taxon>Gammaproteobacteria</taxon>
        <taxon>Enterobacterales</taxon>
        <taxon>Erwiniaceae</taxon>
        <taxon>Mixta</taxon>
    </lineage>
</organism>
<protein>
    <recommendedName>
        <fullName evidence="5">Flagellar protein FliT</fullName>
    </recommendedName>
</protein>